<accession>A0ABV1HFW1</accession>
<reference evidence="5 6" key="1">
    <citation type="submission" date="2024-03" db="EMBL/GenBank/DDBJ databases">
        <title>Human intestinal bacterial collection.</title>
        <authorList>
            <person name="Pauvert C."/>
            <person name="Hitch T.C.A."/>
            <person name="Clavel T."/>
        </authorList>
    </citation>
    <scope>NUCLEOTIDE SEQUENCE [LARGE SCALE GENOMIC DNA]</scope>
    <source>
        <strain evidence="5 6">CLA-AA-H185</strain>
    </source>
</reference>
<evidence type="ECO:0000259" key="4">
    <source>
        <dbReference type="Pfam" id="PF08239"/>
    </source>
</evidence>
<evidence type="ECO:0000256" key="1">
    <source>
        <dbReference type="SAM" id="Coils"/>
    </source>
</evidence>
<organism evidence="5 6">
    <name type="scientific">Maccoyibacter intestinihominis</name>
    <dbReference type="NCBI Taxonomy" id="3133499"/>
    <lineage>
        <taxon>Bacteria</taxon>
        <taxon>Bacillati</taxon>
        <taxon>Bacillota</taxon>
        <taxon>Clostridia</taxon>
        <taxon>Lachnospirales</taxon>
        <taxon>Lachnospiraceae</taxon>
        <taxon>Maccoyibacter</taxon>
    </lineage>
</organism>
<feature type="coiled-coil region" evidence="1">
    <location>
        <begin position="236"/>
        <end position="263"/>
    </location>
</feature>
<feature type="chain" id="PRO_5045453518" evidence="2">
    <location>
        <begin position="28"/>
        <end position="380"/>
    </location>
</feature>
<proteinExistence type="predicted"/>
<keyword evidence="1" id="KW-0175">Coiled coil</keyword>
<name>A0ABV1HFW1_9FIRM</name>
<evidence type="ECO:0000259" key="3">
    <source>
        <dbReference type="Pfam" id="PF07486"/>
    </source>
</evidence>
<dbReference type="RefSeq" id="WP_353531386.1">
    <property type="nucleotide sequence ID" value="NZ_JBBMEX010000014.1"/>
</dbReference>
<dbReference type="InterPro" id="IPR052354">
    <property type="entry name" value="Cell_Wall_Dynamics_Protein"/>
</dbReference>
<dbReference type="Pfam" id="PF08239">
    <property type="entry name" value="SH3_3"/>
    <property type="match status" value="1"/>
</dbReference>
<dbReference type="GO" id="GO:0016787">
    <property type="term" value="F:hydrolase activity"/>
    <property type="evidence" value="ECO:0007669"/>
    <property type="project" value="UniProtKB-KW"/>
</dbReference>
<dbReference type="InterPro" id="IPR042047">
    <property type="entry name" value="SleB_dom1"/>
</dbReference>
<dbReference type="Gene3D" id="2.30.30.40">
    <property type="entry name" value="SH3 Domains"/>
    <property type="match status" value="2"/>
</dbReference>
<dbReference type="Pfam" id="PF07486">
    <property type="entry name" value="Hydrolase_2"/>
    <property type="match status" value="1"/>
</dbReference>
<dbReference type="EMBL" id="JBBMEX010000014">
    <property type="protein sequence ID" value="MEQ2558597.1"/>
    <property type="molecule type" value="Genomic_DNA"/>
</dbReference>
<feature type="domain" description="SH3b" evidence="4">
    <location>
        <begin position="97"/>
        <end position="145"/>
    </location>
</feature>
<feature type="domain" description="Cell wall hydrolase SleB" evidence="3">
    <location>
        <begin position="288"/>
        <end position="366"/>
    </location>
</feature>
<keyword evidence="5" id="KW-0378">Hydrolase</keyword>
<evidence type="ECO:0000256" key="2">
    <source>
        <dbReference type="SAM" id="SignalP"/>
    </source>
</evidence>
<evidence type="ECO:0000313" key="5">
    <source>
        <dbReference type="EMBL" id="MEQ2558597.1"/>
    </source>
</evidence>
<dbReference type="InterPro" id="IPR011105">
    <property type="entry name" value="Cell_wall_hydrolase_SleB"/>
</dbReference>
<evidence type="ECO:0000313" key="6">
    <source>
        <dbReference type="Proteomes" id="UP001454489"/>
    </source>
</evidence>
<keyword evidence="2" id="KW-0732">Signal</keyword>
<gene>
    <name evidence="5" type="ORF">WMO43_12070</name>
</gene>
<keyword evidence="6" id="KW-1185">Reference proteome</keyword>
<comment type="caution">
    <text evidence="5">The sequence shown here is derived from an EMBL/GenBank/DDBJ whole genome shotgun (WGS) entry which is preliminary data.</text>
</comment>
<dbReference type="Gene3D" id="1.10.10.2520">
    <property type="entry name" value="Cell wall hydrolase SleB, domain 1"/>
    <property type="match status" value="1"/>
</dbReference>
<protein>
    <submittedName>
        <fullName evidence="5">Cell wall hydrolase</fullName>
    </submittedName>
</protein>
<dbReference type="PANTHER" id="PTHR34408">
    <property type="entry name" value="FAMILY PROTEIN, PUTATIVE-RELATED"/>
    <property type="match status" value="1"/>
</dbReference>
<feature type="signal peptide" evidence="2">
    <location>
        <begin position="1"/>
        <end position="27"/>
    </location>
</feature>
<sequence>MILKKKVFGSAMLAAAIMSAGTCTAMAAPQQENTAIEAESENSTQTAAGLALKITEGFQNADEQASIEKKEVEVVKASEEEPQDEWQNRLMANVEESLNVRTEASEESALAGKLRKGDVAEVTERGEEWSKITSGNVSGYVKNEFCVFGDDAHNYANENCTTNAKVLEGGLRLRAEASEEAQICDVAAQDDVLTVKKDVEAPEGWVAVSHGDGVAYVSSQYVEVSLATGTGITVEEEQAIIAKQKAEEEAKRAQEAAQAQAAVQNAPAAASYDETTILAATIQLEAGNEPYEGQVAVGAVIMNRVRSGGYPNSISGVVYQAGQFSVSGRIAATAASGVKSSCMQAAQAAIGGMDNTGGALSFAPVSSGRGGLVIGNHSFY</sequence>
<dbReference type="Proteomes" id="UP001454489">
    <property type="component" value="Unassembled WGS sequence"/>
</dbReference>
<dbReference type="InterPro" id="IPR003646">
    <property type="entry name" value="SH3-like_bac-type"/>
</dbReference>